<keyword evidence="1 3" id="KW-0732">Signal</keyword>
<feature type="domain" description="DUF4352" evidence="4">
    <location>
        <begin position="96"/>
        <end position="202"/>
    </location>
</feature>
<dbReference type="InterPro" id="IPR029051">
    <property type="entry name" value="DUF4352"/>
</dbReference>
<dbReference type="InterPro" id="IPR029050">
    <property type="entry name" value="Immunoprotect_excell_Ig-like"/>
</dbReference>
<dbReference type="Proteomes" id="UP001418796">
    <property type="component" value="Unassembled WGS sequence"/>
</dbReference>
<feature type="signal peptide" evidence="3">
    <location>
        <begin position="1"/>
        <end position="20"/>
    </location>
</feature>
<dbReference type="Gene3D" id="2.60.40.1240">
    <property type="match status" value="1"/>
</dbReference>
<dbReference type="EMBL" id="JBCITK010000001">
    <property type="protein sequence ID" value="MEN0642150.1"/>
    <property type="molecule type" value="Genomic_DNA"/>
</dbReference>
<evidence type="ECO:0000256" key="3">
    <source>
        <dbReference type="SAM" id="SignalP"/>
    </source>
</evidence>
<proteinExistence type="predicted"/>
<organism evidence="5 6">
    <name type="scientific">Alkalicoccobacillus gibsonii</name>
    <dbReference type="NCBI Taxonomy" id="79881"/>
    <lineage>
        <taxon>Bacteria</taxon>
        <taxon>Bacillati</taxon>
        <taxon>Bacillota</taxon>
        <taxon>Bacilli</taxon>
        <taxon>Bacillales</taxon>
        <taxon>Bacillaceae</taxon>
        <taxon>Alkalicoccobacillus</taxon>
    </lineage>
</organism>
<evidence type="ECO:0000256" key="1">
    <source>
        <dbReference type="ARBA" id="ARBA00022729"/>
    </source>
</evidence>
<feature type="chain" id="PRO_5046474224" description="DUF4352 domain-containing protein" evidence="3">
    <location>
        <begin position="21"/>
        <end position="223"/>
    </location>
</feature>
<protein>
    <recommendedName>
        <fullName evidence="4">DUF4352 domain-containing protein</fullName>
    </recommendedName>
</protein>
<evidence type="ECO:0000259" key="4">
    <source>
        <dbReference type="Pfam" id="PF11611"/>
    </source>
</evidence>
<feature type="compositionally biased region" description="Polar residues" evidence="2">
    <location>
        <begin position="34"/>
        <end position="52"/>
    </location>
</feature>
<gene>
    <name evidence="5" type="ORF">MKY91_03090</name>
</gene>
<comment type="caution">
    <text evidence="5">The sequence shown here is derived from an EMBL/GenBank/DDBJ whole genome shotgun (WGS) entry which is preliminary data.</text>
</comment>
<evidence type="ECO:0000313" key="6">
    <source>
        <dbReference type="Proteomes" id="UP001418796"/>
    </source>
</evidence>
<keyword evidence="6" id="KW-1185">Reference proteome</keyword>
<dbReference type="PROSITE" id="PS51257">
    <property type="entry name" value="PROKAR_LIPOPROTEIN"/>
    <property type="match status" value="1"/>
</dbReference>
<evidence type="ECO:0000256" key="2">
    <source>
        <dbReference type="SAM" id="MobiDB-lite"/>
    </source>
</evidence>
<feature type="region of interest" description="Disordered" evidence="2">
    <location>
        <begin position="23"/>
        <end position="85"/>
    </location>
</feature>
<name>A0ABU9VET0_9BACI</name>
<evidence type="ECO:0000313" key="5">
    <source>
        <dbReference type="EMBL" id="MEN0642150.1"/>
    </source>
</evidence>
<dbReference type="Pfam" id="PF11611">
    <property type="entry name" value="DUF4352"/>
    <property type="match status" value="1"/>
</dbReference>
<dbReference type="RefSeq" id="WP_343129301.1">
    <property type="nucleotide sequence ID" value="NZ_JBCITK010000001.1"/>
</dbReference>
<reference evidence="5 6" key="1">
    <citation type="submission" date="2024-03" db="EMBL/GenBank/DDBJ databases">
        <title>Bacilli Hybrid Assemblies.</title>
        <authorList>
            <person name="Kovac J."/>
        </authorList>
    </citation>
    <scope>NUCLEOTIDE SEQUENCE [LARGE SCALE GENOMIC DNA]</scope>
    <source>
        <strain evidence="5 6">FSL R7-0666</strain>
    </source>
</reference>
<sequence length="223" mass="24368">MKINKTGVAVLLISVGVLSACGDNEDQSAEDMPTSGSEQRDTNNQVEGSSEGLTEKIDPSSDDEETEKDSSPNLGEGTTEDQLDLRIGDTGQIETSLNMFELTVNSVDMMDDINGETPEREKLILTDVTLKNLSDTMMDISEALDVMEITVNLEGSGSPDFAKYYDSVETLEGQLESEEEIKGQLVFEENVRDEYFIRVSEGLIAAGGAKNQAIWTFTKDEAE</sequence>
<accession>A0ABU9VET0</accession>